<dbReference type="EMBL" id="BMES01000003">
    <property type="protein sequence ID" value="GGH32884.1"/>
    <property type="molecule type" value="Genomic_DNA"/>
</dbReference>
<feature type="signal peptide" evidence="1">
    <location>
        <begin position="1"/>
        <end position="27"/>
    </location>
</feature>
<dbReference type="AlphaFoldDB" id="A0A917IBR1"/>
<keyword evidence="1" id="KW-0732">Signal</keyword>
<dbReference type="InterPro" id="IPR010319">
    <property type="entry name" value="Transglutaminase-like_Cys_pept"/>
</dbReference>
<evidence type="ECO:0000313" key="3">
    <source>
        <dbReference type="Proteomes" id="UP000603912"/>
    </source>
</evidence>
<accession>A0A917IBR1</accession>
<comment type="caution">
    <text evidence="2">The sequence shown here is derived from an EMBL/GenBank/DDBJ whole genome shotgun (WGS) entry which is preliminary data.</text>
</comment>
<dbReference type="Proteomes" id="UP000603912">
    <property type="component" value="Unassembled WGS sequence"/>
</dbReference>
<keyword evidence="3" id="KW-1185">Reference proteome</keyword>
<proteinExistence type="predicted"/>
<organism evidence="2 3">
    <name type="scientific">Alsobacter metallidurans</name>
    <dbReference type="NCBI Taxonomy" id="340221"/>
    <lineage>
        <taxon>Bacteria</taxon>
        <taxon>Pseudomonadati</taxon>
        <taxon>Pseudomonadota</taxon>
        <taxon>Alphaproteobacteria</taxon>
        <taxon>Hyphomicrobiales</taxon>
        <taxon>Alsobacteraceae</taxon>
        <taxon>Alsobacter</taxon>
    </lineage>
</organism>
<evidence type="ECO:0000313" key="2">
    <source>
        <dbReference type="EMBL" id="GGH32884.1"/>
    </source>
</evidence>
<dbReference type="PANTHER" id="PTHR39327:SF1">
    <property type="entry name" value="BLR5470 PROTEIN"/>
    <property type="match status" value="1"/>
</dbReference>
<feature type="chain" id="PRO_5036903397" evidence="1">
    <location>
        <begin position="28"/>
        <end position="213"/>
    </location>
</feature>
<evidence type="ECO:0000256" key="1">
    <source>
        <dbReference type="SAM" id="SignalP"/>
    </source>
</evidence>
<dbReference type="Gene3D" id="3.10.620.30">
    <property type="match status" value="1"/>
</dbReference>
<gene>
    <name evidence="2" type="ORF">GCM10007036_45120</name>
</gene>
<sequence length="213" mass="23705">MVMVLKSLLRLSTAALLIGLGMAPASAAPSDRLASLPLAEPATASGAARPIIAWQEFCNRNIAECRVDLSQPERIALTPQTWKLLVDVNNKVNRSLRPLTDLEHWGVVDHWDFGEDGFGDCEDYQLLKRRRLAEAGLPRRAMLMTVVLDENNEGHAVLMVRTDRGDIVLDNKRDEVLTWQQTGYVYVKRESQTETAWVSLNHASGVTATASKR</sequence>
<dbReference type="Pfam" id="PF06035">
    <property type="entry name" value="Peptidase_C93"/>
    <property type="match status" value="1"/>
</dbReference>
<protein>
    <submittedName>
        <fullName evidence="2">Transglutaminase</fullName>
    </submittedName>
</protein>
<dbReference type="RefSeq" id="WP_188520060.1">
    <property type="nucleotide sequence ID" value="NZ_BMES01000003.1"/>
</dbReference>
<reference evidence="2" key="2">
    <citation type="submission" date="2020-09" db="EMBL/GenBank/DDBJ databases">
        <authorList>
            <person name="Sun Q."/>
            <person name="Zhou Y."/>
        </authorList>
    </citation>
    <scope>NUCLEOTIDE SEQUENCE</scope>
    <source>
        <strain evidence="2">CGMCC 1.12214</strain>
    </source>
</reference>
<reference evidence="2" key="1">
    <citation type="journal article" date="2014" name="Int. J. Syst. Evol. Microbiol.">
        <title>Complete genome sequence of Corynebacterium casei LMG S-19264T (=DSM 44701T), isolated from a smear-ripened cheese.</title>
        <authorList>
            <consortium name="US DOE Joint Genome Institute (JGI-PGF)"/>
            <person name="Walter F."/>
            <person name="Albersmeier A."/>
            <person name="Kalinowski J."/>
            <person name="Ruckert C."/>
        </authorList>
    </citation>
    <scope>NUCLEOTIDE SEQUENCE</scope>
    <source>
        <strain evidence="2">CGMCC 1.12214</strain>
    </source>
</reference>
<name>A0A917IBR1_9HYPH</name>
<dbReference type="PANTHER" id="PTHR39327">
    <property type="match status" value="1"/>
</dbReference>